<dbReference type="AlphaFoldDB" id="A0A3N5Y9N9"/>
<dbReference type="OrthoDB" id="9767994at2"/>
<dbReference type="Proteomes" id="UP000275281">
    <property type="component" value="Unassembled WGS sequence"/>
</dbReference>
<dbReference type="InterPro" id="IPR046867">
    <property type="entry name" value="AldOxase/xan_DH_MoCoBD2"/>
</dbReference>
<evidence type="ECO:0000313" key="3">
    <source>
        <dbReference type="Proteomes" id="UP000275281"/>
    </source>
</evidence>
<accession>A0A3N5Y9N9</accession>
<dbReference type="InterPro" id="IPR037165">
    <property type="entry name" value="AldOxase/xan_DH_Mopterin-bd_sf"/>
</dbReference>
<dbReference type="InterPro" id="IPR052516">
    <property type="entry name" value="N-heterocyclic_Hydroxylase"/>
</dbReference>
<feature type="domain" description="Aldehyde oxidase/xanthine dehydrogenase a/b hammerhead" evidence="1">
    <location>
        <begin position="225"/>
        <end position="312"/>
    </location>
</feature>
<dbReference type="Pfam" id="PF02738">
    <property type="entry name" value="MoCoBD_1"/>
    <property type="match status" value="1"/>
</dbReference>
<reference evidence="2 3" key="1">
    <citation type="submission" date="2018-11" db="EMBL/GenBank/DDBJ databases">
        <authorList>
            <person name="Ye M.-Q."/>
            <person name="Du Z.-J."/>
        </authorList>
    </citation>
    <scope>NUCLEOTIDE SEQUENCE [LARGE SCALE GENOMIC DNA]</scope>
    <source>
        <strain evidence="2 3">U0105</strain>
    </source>
</reference>
<evidence type="ECO:0000259" key="1">
    <source>
        <dbReference type="SMART" id="SM01008"/>
    </source>
</evidence>
<dbReference type="InterPro" id="IPR012368">
    <property type="entry name" value="OxRdtase_Mopterin-bd_su_IorB"/>
</dbReference>
<dbReference type="EMBL" id="RPOK01000001">
    <property type="protein sequence ID" value="RPJ68029.1"/>
    <property type="molecule type" value="Genomic_DNA"/>
</dbReference>
<dbReference type="PROSITE" id="PS51318">
    <property type="entry name" value="TAT"/>
    <property type="match status" value="1"/>
</dbReference>
<comment type="caution">
    <text evidence="2">The sequence shown here is derived from an EMBL/GenBank/DDBJ whole genome shotgun (WGS) entry which is preliminary data.</text>
</comment>
<gene>
    <name evidence="2" type="ORF">DRW07_01035</name>
</gene>
<organism evidence="2 3">
    <name type="scientific">Alteromonas sediminis</name>
    <dbReference type="NCBI Taxonomy" id="2259342"/>
    <lineage>
        <taxon>Bacteria</taxon>
        <taxon>Pseudomonadati</taxon>
        <taxon>Pseudomonadota</taxon>
        <taxon>Gammaproteobacteria</taxon>
        <taxon>Alteromonadales</taxon>
        <taxon>Alteromonadaceae</taxon>
        <taxon>Alteromonas/Salinimonas group</taxon>
        <taxon>Alteromonas</taxon>
    </lineage>
</organism>
<keyword evidence="3" id="KW-1185">Reference proteome</keyword>
<name>A0A3N5Y9N9_9ALTE</name>
<evidence type="ECO:0000313" key="2">
    <source>
        <dbReference type="EMBL" id="RPJ68029.1"/>
    </source>
</evidence>
<proteinExistence type="predicted"/>
<dbReference type="Pfam" id="PF20256">
    <property type="entry name" value="MoCoBD_2"/>
    <property type="match status" value="2"/>
</dbReference>
<protein>
    <submittedName>
        <fullName evidence="2">Xanthine dehydrogenase family protein molybdopterin-binding subunit</fullName>
    </submittedName>
</protein>
<dbReference type="Gene3D" id="3.30.365.10">
    <property type="entry name" value="Aldehyde oxidase/xanthine dehydrogenase, molybdopterin binding domain"/>
    <property type="match status" value="4"/>
</dbReference>
<dbReference type="RefSeq" id="WP_124026031.1">
    <property type="nucleotide sequence ID" value="NZ_JBHRSN010000005.1"/>
</dbReference>
<dbReference type="PANTHER" id="PTHR47495">
    <property type="entry name" value="ALDEHYDE DEHYDROGENASE"/>
    <property type="match status" value="1"/>
</dbReference>
<dbReference type="PANTHER" id="PTHR47495:SF3">
    <property type="entry name" value="BLR6219 PROTEIN"/>
    <property type="match status" value="1"/>
</dbReference>
<sequence length="744" mass="80307">MRPDIEALLTAERAKQDSQAKASSFSLNVDRRQFLKVSALASGGLFIGFSAAHATQSASRASEFNPNAFIHLQENGDLLIYSGRCEMGQGISTALPSVVADEMEADWSFVRVEQAEGNEEKFGSQATGGSASIRTMYEPMRQAGAAAREMLVAAAAKVWNTTTDNCYAQQHHVFNKTNGKKLGYGELAPIAATLPVPEAPTLKSKSDFNYIGKALPRHDVGMVIEGKRTYGVDVKVPGMQYAAIVHCPVMGGTLKSLDKTDALKVQGVTAVVEVAPLKVPFGSLGGVAVVANNSWSAQQGVEKLKVEWDRGEHGSYDTDVYMQELVRNVEKPAEKIAERGDLERAFKDAKHTVSATYTEGHLVHAPMEPNASVVAVHDGHCEVWASTQSPDDIQSVLSGFLGIDKKNVKVNVMICGGAFGRKFKCDYVQEAAAISKAVGTPIQLTWTREEDTRTGYYHSNSAQHIEASLDENGEVTGWLHRVAFPSINTLFNPAIQFAPANAVSEIETHPFGIANLRSESGLAPAHTRIGWYRAVYAIFWGFGYGVFADELAQKAGVDTVTMLNRLYDGNTNPEQAEQVARSKAVLALAAEKSGFGKKLPKGEGIGIAVHYSFQTYVAMAVHVRMKGDDFEVVRVDSAVDCGQVLNKDGATAQQEGAVAMGISLSKYCEIKFKDGAVVNGNFNDYPVMRIADMPEVHVHFVESDASPTGLGEPGMAPFAPALSNALYQASGKRHRSLPIQPLRT</sequence>
<dbReference type="GO" id="GO:0016491">
    <property type="term" value="F:oxidoreductase activity"/>
    <property type="evidence" value="ECO:0007669"/>
    <property type="project" value="InterPro"/>
</dbReference>
<dbReference type="PIRSF" id="PIRSF036389">
    <property type="entry name" value="IOR_B"/>
    <property type="match status" value="1"/>
</dbReference>
<dbReference type="SUPFAM" id="SSF56003">
    <property type="entry name" value="Molybdenum cofactor-binding domain"/>
    <property type="match status" value="2"/>
</dbReference>
<dbReference type="InterPro" id="IPR008274">
    <property type="entry name" value="AldOxase/xan_DH_MoCoBD1"/>
</dbReference>
<dbReference type="InterPro" id="IPR000674">
    <property type="entry name" value="Ald_Oxase/Xan_DH_a/b"/>
</dbReference>
<dbReference type="InterPro" id="IPR006311">
    <property type="entry name" value="TAT_signal"/>
</dbReference>
<dbReference type="SMART" id="SM01008">
    <property type="entry name" value="Ald_Xan_dh_C"/>
    <property type="match status" value="1"/>
</dbReference>
<dbReference type="Gene3D" id="3.90.1170.50">
    <property type="entry name" value="Aldehyde oxidase/xanthine dehydrogenase, a/b hammerhead"/>
    <property type="match status" value="1"/>
</dbReference>